<organism evidence="6 7">
    <name type="scientific">Brumimicrobium glaciale</name>
    <dbReference type="NCBI Taxonomy" id="200475"/>
    <lineage>
        <taxon>Bacteria</taxon>
        <taxon>Pseudomonadati</taxon>
        <taxon>Bacteroidota</taxon>
        <taxon>Flavobacteriia</taxon>
        <taxon>Flavobacteriales</taxon>
        <taxon>Crocinitomicaceae</taxon>
        <taxon>Brumimicrobium</taxon>
    </lineage>
</organism>
<dbReference type="OrthoDB" id="9772456at2"/>
<dbReference type="EC" id="3.1.3.7" evidence="4"/>
<dbReference type="Pfam" id="PF00459">
    <property type="entry name" value="Inositol_P"/>
    <property type="match status" value="1"/>
</dbReference>
<reference evidence="6 7" key="1">
    <citation type="submission" date="2019-02" db="EMBL/GenBank/DDBJ databases">
        <title>Genome sequence of the sea-ice species Brumimicrobium glaciale.</title>
        <authorList>
            <person name="Bowman J.P."/>
        </authorList>
    </citation>
    <scope>NUCLEOTIDE SEQUENCE [LARGE SCALE GENOMIC DNA]</scope>
    <source>
        <strain evidence="6 7">IC156</strain>
    </source>
</reference>
<keyword evidence="4" id="KW-0472">Membrane</keyword>
<comment type="function">
    <text evidence="4">Converts adenosine-3',5'-bisphosphate (PAP) to AMP.</text>
</comment>
<protein>
    <recommendedName>
        <fullName evidence="4">3'(2'),5'-bisphosphate nucleotidase CysQ</fullName>
        <ecNumber evidence="4">3.1.3.7</ecNumber>
    </recommendedName>
    <alternativeName>
        <fullName evidence="4">3'(2'),5-bisphosphonucleoside 3'(2')-phosphohydrolase</fullName>
    </alternativeName>
    <alternativeName>
        <fullName evidence="4">3'-phosphoadenosine 5'-phosphate phosphatase</fullName>
        <shortName evidence="4">PAP phosphatase</shortName>
    </alternativeName>
</protein>
<dbReference type="PANTHER" id="PTHR43028:SF5">
    <property type="entry name" value="3'(2'),5'-BISPHOSPHATE NUCLEOTIDASE 1"/>
    <property type="match status" value="1"/>
</dbReference>
<dbReference type="NCBIfam" id="TIGR01331">
    <property type="entry name" value="bisphos_cysQ"/>
    <property type="match status" value="1"/>
</dbReference>
<dbReference type="AlphaFoldDB" id="A0A4Q4KPT8"/>
<dbReference type="PANTHER" id="PTHR43028">
    <property type="entry name" value="3'(2'),5'-BISPHOSPHATE NUCLEOTIDASE 1"/>
    <property type="match status" value="1"/>
</dbReference>
<gene>
    <name evidence="4 6" type="primary">cysQ</name>
    <name evidence="6" type="ORF">ERX46_00800</name>
</gene>
<keyword evidence="7" id="KW-1185">Reference proteome</keyword>
<feature type="binding site" evidence="4">
    <location>
        <position position="89"/>
    </location>
    <ligand>
        <name>Mg(2+)</name>
        <dbReference type="ChEBI" id="CHEBI:18420"/>
        <label>2</label>
    </ligand>
</feature>
<dbReference type="Gene3D" id="3.30.540.10">
    <property type="entry name" value="Fructose-1,6-Bisphosphatase, subunit A, domain 1"/>
    <property type="match status" value="1"/>
</dbReference>
<sequence>MTKLFEEYQLTIRAALDASKVIMEIYAGEFERIEKADGSPVTIADLSSSKIIASYLSQTNIPITGEEIEKESFAVRSTWKKVWCVDPLDGTKEFIKKNGEFVINIALIEDGKPVYGLIASPVNKQIILGNKESGAFQTSYEDALNPEKWRKLDQLPAVNSPVHIIASRSHYSGDLLKLAQHIEKEYGEIESTAMGSALKFFELVNGTADVYPRFAPTMEWDIAAGQAIYEAIGGEVIQVETGKPLIYNKKDLKNPYFVASKASMKLSMNFFQ</sequence>
<dbReference type="GO" id="GO:0000103">
    <property type="term" value="P:sulfate assimilation"/>
    <property type="evidence" value="ECO:0007669"/>
    <property type="project" value="TreeGrafter"/>
</dbReference>
<dbReference type="SUPFAM" id="SSF56655">
    <property type="entry name" value="Carbohydrate phosphatase"/>
    <property type="match status" value="1"/>
</dbReference>
<feature type="binding site" evidence="4">
    <location>
        <position position="66"/>
    </location>
    <ligand>
        <name>substrate</name>
    </ligand>
</feature>
<evidence type="ECO:0000313" key="7">
    <source>
        <dbReference type="Proteomes" id="UP000293952"/>
    </source>
</evidence>
<feature type="binding site" evidence="4">
    <location>
        <position position="86"/>
    </location>
    <ligand>
        <name>Mg(2+)</name>
        <dbReference type="ChEBI" id="CHEBI:18420"/>
        <label>2</label>
    </ligand>
</feature>
<dbReference type="GO" id="GO:0005886">
    <property type="term" value="C:plasma membrane"/>
    <property type="evidence" value="ECO:0007669"/>
    <property type="project" value="UniProtKB-SubCell"/>
</dbReference>
<feature type="binding site" evidence="5">
    <location>
        <position position="88"/>
    </location>
    <ligand>
        <name>Mg(2+)</name>
        <dbReference type="ChEBI" id="CHEBI:18420"/>
        <label>1</label>
        <note>catalytic</note>
    </ligand>
</feature>
<dbReference type="InterPro" id="IPR000760">
    <property type="entry name" value="Inositol_monophosphatase-like"/>
</dbReference>
<evidence type="ECO:0000256" key="4">
    <source>
        <dbReference type="HAMAP-Rule" id="MF_02095"/>
    </source>
</evidence>
<name>A0A4Q4KPT8_9FLAO</name>
<feature type="binding site" evidence="5">
    <location>
        <position position="221"/>
    </location>
    <ligand>
        <name>Mg(2+)</name>
        <dbReference type="ChEBI" id="CHEBI:18420"/>
        <label>1</label>
        <note>catalytic</note>
    </ligand>
</feature>
<comment type="catalytic activity">
    <reaction evidence="1 4">
        <text>adenosine 3',5'-bisphosphate + H2O = AMP + phosphate</text>
        <dbReference type="Rhea" id="RHEA:10040"/>
        <dbReference type="ChEBI" id="CHEBI:15377"/>
        <dbReference type="ChEBI" id="CHEBI:43474"/>
        <dbReference type="ChEBI" id="CHEBI:58343"/>
        <dbReference type="ChEBI" id="CHEBI:456215"/>
        <dbReference type="EC" id="3.1.3.7"/>
    </reaction>
</comment>
<feature type="binding site" evidence="4">
    <location>
        <position position="88"/>
    </location>
    <ligand>
        <name>Mg(2+)</name>
        <dbReference type="ChEBI" id="CHEBI:18420"/>
        <label>1</label>
    </ligand>
</feature>
<feature type="binding site" evidence="5">
    <location>
        <position position="66"/>
    </location>
    <ligand>
        <name>Mg(2+)</name>
        <dbReference type="ChEBI" id="CHEBI:18420"/>
        <label>1</label>
        <note>catalytic</note>
    </ligand>
</feature>
<keyword evidence="2 4" id="KW-0479">Metal-binding</keyword>
<dbReference type="Gene3D" id="3.40.190.80">
    <property type="match status" value="1"/>
</dbReference>
<comment type="cofactor">
    <cofactor evidence="4 5">
        <name>Mg(2+)</name>
        <dbReference type="ChEBI" id="CHEBI:18420"/>
    </cofactor>
</comment>
<keyword evidence="3 4" id="KW-0460">Magnesium</keyword>
<evidence type="ECO:0000256" key="3">
    <source>
        <dbReference type="ARBA" id="ARBA00022842"/>
    </source>
</evidence>
<dbReference type="HAMAP" id="MF_02095">
    <property type="entry name" value="CysQ"/>
    <property type="match status" value="1"/>
</dbReference>
<keyword evidence="4 6" id="KW-0378">Hydrolase</keyword>
<feature type="binding site" evidence="4">
    <location>
        <position position="221"/>
    </location>
    <ligand>
        <name>substrate</name>
    </ligand>
</feature>
<feature type="binding site" evidence="4">
    <location>
        <position position="86"/>
    </location>
    <ligand>
        <name>Mg(2+)</name>
        <dbReference type="ChEBI" id="CHEBI:18420"/>
        <label>1</label>
    </ligand>
</feature>
<dbReference type="GO" id="GO:0008441">
    <property type="term" value="F:3'(2'),5'-bisphosphate nucleotidase activity"/>
    <property type="evidence" value="ECO:0007669"/>
    <property type="project" value="UniProtKB-UniRule"/>
</dbReference>
<feature type="binding site" evidence="5">
    <location>
        <position position="89"/>
    </location>
    <ligand>
        <name>Mg(2+)</name>
        <dbReference type="ChEBI" id="CHEBI:18420"/>
        <label>1</label>
        <note>catalytic</note>
    </ligand>
</feature>
<dbReference type="InterPro" id="IPR006240">
    <property type="entry name" value="CysQ"/>
</dbReference>
<keyword evidence="4" id="KW-1003">Cell membrane</keyword>
<dbReference type="GO" id="GO:0000287">
    <property type="term" value="F:magnesium ion binding"/>
    <property type="evidence" value="ECO:0007669"/>
    <property type="project" value="UniProtKB-UniRule"/>
</dbReference>
<feature type="binding site" evidence="5">
    <location>
        <position position="86"/>
    </location>
    <ligand>
        <name>Mg(2+)</name>
        <dbReference type="ChEBI" id="CHEBI:18420"/>
        <label>1</label>
        <note>catalytic</note>
    </ligand>
</feature>
<dbReference type="EMBL" id="SETE01000001">
    <property type="protein sequence ID" value="RYM35558.1"/>
    <property type="molecule type" value="Genomic_DNA"/>
</dbReference>
<proteinExistence type="inferred from homology"/>
<comment type="subcellular location">
    <subcellularLocation>
        <location evidence="4">Cell membrane</location>
        <topology evidence="4">Peripheral membrane protein</topology>
        <orientation evidence="4">Cytoplasmic side</orientation>
    </subcellularLocation>
</comment>
<dbReference type="RefSeq" id="WP_130091925.1">
    <property type="nucleotide sequence ID" value="NZ_SETE01000001.1"/>
</dbReference>
<evidence type="ECO:0000313" key="6">
    <source>
        <dbReference type="EMBL" id="RYM35558.1"/>
    </source>
</evidence>
<dbReference type="InterPro" id="IPR050725">
    <property type="entry name" value="CysQ/Inositol_MonoPase"/>
</dbReference>
<dbReference type="Proteomes" id="UP000293952">
    <property type="component" value="Unassembled WGS sequence"/>
</dbReference>
<feature type="binding site" evidence="4">
    <location>
        <begin position="88"/>
        <end position="91"/>
    </location>
    <ligand>
        <name>substrate</name>
    </ligand>
</feature>
<evidence type="ECO:0000256" key="2">
    <source>
        <dbReference type="ARBA" id="ARBA00022723"/>
    </source>
</evidence>
<accession>A0A4Q4KPT8</accession>
<evidence type="ECO:0000256" key="1">
    <source>
        <dbReference type="ARBA" id="ARBA00001625"/>
    </source>
</evidence>
<comment type="caution">
    <text evidence="6">The sequence shown here is derived from an EMBL/GenBank/DDBJ whole genome shotgun (WGS) entry which is preliminary data.</text>
</comment>
<dbReference type="CDD" id="cd01638">
    <property type="entry name" value="CysQ"/>
    <property type="match status" value="1"/>
</dbReference>
<evidence type="ECO:0000256" key="5">
    <source>
        <dbReference type="PIRSR" id="PIRSR600760-2"/>
    </source>
</evidence>
<dbReference type="PROSITE" id="PS00629">
    <property type="entry name" value="IMP_1"/>
    <property type="match status" value="1"/>
</dbReference>
<dbReference type="GO" id="GO:0050427">
    <property type="term" value="P:3'-phosphoadenosine 5'-phosphosulfate metabolic process"/>
    <property type="evidence" value="ECO:0007669"/>
    <property type="project" value="TreeGrafter"/>
</dbReference>
<comment type="similarity">
    <text evidence="4">Belongs to the inositol monophosphatase superfamily. CysQ family.</text>
</comment>
<feature type="binding site" evidence="4">
    <location>
        <position position="66"/>
    </location>
    <ligand>
        <name>Mg(2+)</name>
        <dbReference type="ChEBI" id="CHEBI:18420"/>
        <label>1</label>
    </ligand>
</feature>
<feature type="binding site" evidence="4">
    <location>
        <position position="221"/>
    </location>
    <ligand>
        <name>Mg(2+)</name>
        <dbReference type="ChEBI" id="CHEBI:18420"/>
        <label>2</label>
    </ligand>
</feature>
<dbReference type="InterPro" id="IPR020583">
    <property type="entry name" value="Inositol_monoP_metal-BS"/>
</dbReference>